<organism evidence="8 9">
    <name type="scientific">Pedobacter antarcticus 4BY</name>
    <dbReference type="NCBI Taxonomy" id="1358423"/>
    <lineage>
        <taxon>Bacteria</taxon>
        <taxon>Pseudomonadati</taxon>
        <taxon>Bacteroidota</taxon>
        <taxon>Sphingobacteriia</taxon>
        <taxon>Sphingobacteriales</taxon>
        <taxon>Sphingobacteriaceae</taxon>
        <taxon>Pedobacter</taxon>
    </lineage>
</organism>
<dbReference type="OrthoDB" id="993981at2"/>
<dbReference type="Pfam" id="PF14322">
    <property type="entry name" value="SusD-like_3"/>
    <property type="match status" value="1"/>
</dbReference>
<reference evidence="8 9" key="1">
    <citation type="journal article" date="1992" name="Int. J. Syst. Bacteriol.">
        <title>Sphingobacterium antarcticus sp. nov. a Psychrotrophic Bacterium from the Soils of Schirmacher Oasis, Antarctica.</title>
        <authorList>
            <person name="Shivaji S."/>
            <person name="Ray M.K."/>
            <person name="Rao N.S."/>
            <person name="Saiserr L."/>
            <person name="Jagannadham M.V."/>
            <person name="Kumar G.S."/>
            <person name="Reddy G."/>
            <person name="Bhargava P.M."/>
        </authorList>
    </citation>
    <scope>NUCLEOTIDE SEQUENCE [LARGE SCALE GENOMIC DNA]</scope>
    <source>
        <strain evidence="8 9">4BY</strain>
    </source>
</reference>
<keyword evidence="3" id="KW-0732">Signal</keyword>
<feature type="domain" description="RagB/SusD" evidence="6">
    <location>
        <begin position="347"/>
        <end position="503"/>
    </location>
</feature>
<dbReference type="eggNOG" id="COG0702">
    <property type="taxonomic scope" value="Bacteria"/>
</dbReference>
<evidence type="ECO:0000259" key="7">
    <source>
        <dbReference type="Pfam" id="PF14322"/>
    </source>
</evidence>
<dbReference type="GO" id="GO:0009279">
    <property type="term" value="C:cell outer membrane"/>
    <property type="evidence" value="ECO:0007669"/>
    <property type="project" value="UniProtKB-SubCell"/>
</dbReference>
<accession>A0A081PBM5</accession>
<evidence type="ECO:0000256" key="5">
    <source>
        <dbReference type="ARBA" id="ARBA00023237"/>
    </source>
</evidence>
<evidence type="ECO:0000313" key="8">
    <source>
        <dbReference type="EMBL" id="KEQ28098.1"/>
    </source>
</evidence>
<evidence type="ECO:0008006" key="10">
    <source>
        <dbReference type="Google" id="ProtNLM"/>
    </source>
</evidence>
<evidence type="ECO:0000256" key="3">
    <source>
        <dbReference type="ARBA" id="ARBA00022729"/>
    </source>
</evidence>
<evidence type="ECO:0000256" key="1">
    <source>
        <dbReference type="ARBA" id="ARBA00004442"/>
    </source>
</evidence>
<sequence>MKNHLKTIITGIFMVSLAAAGCKKSFLDQTPEASLAGNNFYQTETDFKQAVNGAYSSLREMGSVNYWLFGEMRSDNTYYQYNPSDRGYEQREFIDQFLVGATAEPLSSYWQQNYTAIARSNEIIFRIADKPIAEELKKQYTGEALFLRAFNYFNLVRQYGGVPLRLEPTNSPDEAQSKGRASIDEVYAQIITDLNAAAELLPAKYPVAEAGRATAGAARTVLGKVYLTQKKYTEALTEFRKVQGLGYALMAKYADVFSPANKNNSESIFEIQYLGAQPALASNFMYQFAPWNSLSIVTGDAGTTLGGGNGWNVPTQDMIDAYEPGDLRKDISLAVGFTDLSGKFQPNPYVKKYNHGFVDRGRTDDNFPLLRYADVLLMIAECLNEQGFAANGEAFSLLNQIRERAQLKPKTAGNADPVLRVETQEAFRQALLQERRVELAFENHRWYDLVRAGKAVEVMNAHGKKEMVGKITVPAGSYQVNAAKLLLPIPQREINLDNLTQNPQ</sequence>
<name>A0A081PBM5_9SPHI</name>
<dbReference type="PROSITE" id="PS51257">
    <property type="entry name" value="PROKAR_LIPOPROTEIN"/>
    <property type="match status" value="1"/>
</dbReference>
<keyword evidence="5" id="KW-0998">Cell outer membrane</keyword>
<comment type="caution">
    <text evidence="8">The sequence shown here is derived from an EMBL/GenBank/DDBJ whole genome shotgun (WGS) entry which is preliminary data.</text>
</comment>
<evidence type="ECO:0000256" key="2">
    <source>
        <dbReference type="ARBA" id="ARBA00006275"/>
    </source>
</evidence>
<dbReference type="Gene3D" id="1.25.40.390">
    <property type="match status" value="1"/>
</dbReference>
<keyword evidence="9" id="KW-1185">Reference proteome</keyword>
<feature type="domain" description="SusD-like N-terminal" evidence="7">
    <location>
        <begin position="26"/>
        <end position="227"/>
    </location>
</feature>
<dbReference type="EMBL" id="JNFF01000117">
    <property type="protein sequence ID" value="KEQ28098.1"/>
    <property type="molecule type" value="Genomic_DNA"/>
</dbReference>
<dbReference type="RefSeq" id="WP_037444626.1">
    <property type="nucleotide sequence ID" value="NZ_JNFF01000117.1"/>
</dbReference>
<evidence type="ECO:0000313" key="9">
    <source>
        <dbReference type="Proteomes" id="UP000028007"/>
    </source>
</evidence>
<dbReference type="InterPro" id="IPR033985">
    <property type="entry name" value="SusD-like_N"/>
</dbReference>
<dbReference type="InterPro" id="IPR011990">
    <property type="entry name" value="TPR-like_helical_dom_sf"/>
</dbReference>
<gene>
    <name evidence="8" type="ORF">N180_00220</name>
</gene>
<dbReference type="CDD" id="cd08977">
    <property type="entry name" value="SusD"/>
    <property type="match status" value="1"/>
</dbReference>
<protein>
    <recommendedName>
        <fullName evidence="10">Carbohydrate-binding protein SusD</fullName>
    </recommendedName>
</protein>
<dbReference type="SUPFAM" id="SSF48452">
    <property type="entry name" value="TPR-like"/>
    <property type="match status" value="1"/>
</dbReference>
<evidence type="ECO:0000256" key="4">
    <source>
        <dbReference type="ARBA" id="ARBA00023136"/>
    </source>
</evidence>
<comment type="similarity">
    <text evidence="2">Belongs to the SusD family.</text>
</comment>
<dbReference type="AlphaFoldDB" id="A0A081PBM5"/>
<dbReference type="Proteomes" id="UP000028007">
    <property type="component" value="Unassembled WGS sequence"/>
</dbReference>
<evidence type="ECO:0000259" key="6">
    <source>
        <dbReference type="Pfam" id="PF07980"/>
    </source>
</evidence>
<dbReference type="Pfam" id="PF07980">
    <property type="entry name" value="SusD_RagB"/>
    <property type="match status" value="1"/>
</dbReference>
<dbReference type="InterPro" id="IPR012944">
    <property type="entry name" value="SusD_RagB_dom"/>
</dbReference>
<keyword evidence="4" id="KW-0472">Membrane</keyword>
<proteinExistence type="inferred from homology"/>
<comment type="subcellular location">
    <subcellularLocation>
        <location evidence="1">Cell outer membrane</location>
    </subcellularLocation>
</comment>